<evidence type="ECO:0000313" key="1">
    <source>
        <dbReference type="EMBL" id="WOQ70864.1"/>
    </source>
</evidence>
<dbReference type="RefSeq" id="WP_330171932.1">
    <property type="nucleotide sequence ID" value="NZ_CP137080.1"/>
</dbReference>
<proteinExistence type="predicted"/>
<gene>
    <name evidence="1" type="ORF">RYJ27_06680</name>
</gene>
<protein>
    <recommendedName>
        <fullName evidence="3">SnoaL-like domain-containing protein</fullName>
    </recommendedName>
</protein>
<dbReference type="KEGG" id="mliy:RYJ27_06680"/>
<evidence type="ECO:0000313" key="2">
    <source>
        <dbReference type="Proteomes" id="UP001329313"/>
    </source>
</evidence>
<sequence length="141" mass="15008">MTDDEAFAAAEATYRSYVDALNQVDLSDPNTFEAVYAWTTGEANAGERRLFTEMHSKRLTVSGHSTATLVVPQARSGTEVLMDVCLDVGPVDLVDESGASVVAPDRVDLQRMRVAATEDPGSPTGYRIGAIDGRLDGPGCV</sequence>
<reference evidence="1 2" key="1">
    <citation type="submission" date="2023-10" db="EMBL/GenBank/DDBJ databases">
        <title>Y20.</title>
        <authorList>
            <person name="Zhang G."/>
            <person name="Ding Y."/>
        </authorList>
    </citation>
    <scope>NUCLEOTIDE SEQUENCE [LARGE SCALE GENOMIC DNA]</scope>
    <source>
        <strain evidence="1 2">Y20</strain>
    </source>
</reference>
<dbReference type="EMBL" id="CP137080">
    <property type="protein sequence ID" value="WOQ70864.1"/>
    <property type="molecule type" value="Genomic_DNA"/>
</dbReference>
<name>A0AAU0MJP8_9MICO</name>
<accession>A0AAU0MJP8</accession>
<dbReference type="Proteomes" id="UP001329313">
    <property type="component" value="Chromosome"/>
</dbReference>
<keyword evidence="2" id="KW-1185">Reference proteome</keyword>
<evidence type="ECO:0008006" key="3">
    <source>
        <dbReference type="Google" id="ProtNLM"/>
    </source>
</evidence>
<dbReference type="AlphaFoldDB" id="A0AAU0MJP8"/>
<organism evidence="1 2">
    <name type="scientific">Microbacterium limosum</name>
    <dbReference type="NCBI Taxonomy" id="3079935"/>
    <lineage>
        <taxon>Bacteria</taxon>
        <taxon>Bacillati</taxon>
        <taxon>Actinomycetota</taxon>
        <taxon>Actinomycetes</taxon>
        <taxon>Micrococcales</taxon>
        <taxon>Microbacteriaceae</taxon>
        <taxon>Microbacterium</taxon>
    </lineage>
</organism>